<feature type="non-terminal residue" evidence="2">
    <location>
        <position position="153"/>
    </location>
</feature>
<name>A0AAN8WPP4_HALRR</name>
<reference evidence="2 3" key="1">
    <citation type="submission" date="2023-11" db="EMBL/GenBank/DDBJ databases">
        <title>Halocaridina rubra genome assembly.</title>
        <authorList>
            <person name="Smith C."/>
        </authorList>
    </citation>
    <scope>NUCLEOTIDE SEQUENCE [LARGE SCALE GENOMIC DNA]</scope>
    <source>
        <strain evidence="2">EP-1</strain>
        <tissue evidence="2">Whole</tissue>
    </source>
</reference>
<sequence length="153" mass="18094">NVKVTKTRKEEKKPQIPRKRGRRKLFNEEQERGMGSKVMIKAISYESKDMRNVKKVQSSSTASAEFTESENAELFDLKQEKDYDVNDVIHRNEKELPRKRIRKPTFKIRVKQEELFDDEYVDDPDPDDDYKPGPLHKKTRIYESKGIYKAASK</sequence>
<dbReference type="AlphaFoldDB" id="A0AAN8WPP4"/>
<comment type="caution">
    <text evidence="2">The sequence shown here is derived from an EMBL/GenBank/DDBJ whole genome shotgun (WGS) entry which is preliminary data.</text>
</comment>
<proteinExistence type="predicted"/>
<accession>A0AAN8WPP4</accession>
<protein>
    <submittedName>
        <fullName evidence="2">Uncharacterized protein</fullName>
    </submittedName>
</protein>
<gene>
    <name evidence="2" type="ORF">SK128_006523</name>
</gene>
<evidence type="ECO:0000313" key="3">
    <source>
        <dbReference type="Proteomes" id="UP001381693"/>
    </source>
</evidence>
<organism evidence="2 3">
    <name type="scientific">Halocaridina rubra</name>
    <name type="common">Hawaiian red shrimp</name>
    <dbReference type="NCBI Taxonomy" id="373956"/>
    <lineage>
        <taxon>Eukaryota</taxon>
        <taxon>Metazoa</taxon>
        <taxon>Ecdysozoa</taxon>
        <taxon>Arthropoda</taxon>
        <taxon>Crustacea</taxon>
        <taxon>Multicrustacea</taxon>
        <taxon>Malacostraca</taxon>
        <taxon>Eumalacostraca</taxon>
        <taxon>Eucarida</taxon>
        <taxon>Decapoda</taxon>
        <taxon>Pleocyemata</taxon>
        <taxon>Caridea</taxon>
        <taxon>Atyoidea</taxon>
        <taxon>Atyidae</taxon>
        <taxon>Halocaridina</taxon>
    </lineage>
</organism>
<feature type="region of interest" description="Disordered" evidence="1">
    <location>
        <begin position="117"/>
        <end position="137"/>
    </location>
</feature>
<evidence type="ECO:0000313" key="2">
    <source>
        <dbReference type="EMBL" id="KAK7069912.1"/>
    </source>
</evidence>
<keyword evidence="3" id="KW-1185">Reference proteome</keyword>
<feature type="compositionally biased region" description="Acidic residues" evidence="1">
    <location>
        <begin position="117"/>
        <end position="128"/>
    </location>
</feature>
<dbReference type="Proteomes" id="UP001381693">
    <property type="component" value="Unassembled WGS sequence"/>
</dbReference>
<evidence type="ECO:0000256" key="1">
    <source>
        <dbReference type="SAM" id="MobiDB-lite"/>
    </source>
</evidence>
<feature type="compositionally biased region" description="Basic residues" evidence="1">
    <location>
        <begin position="15"/>
        <end position="24"/>
    </location>
</feature>
<feature type="non-terminal residue" evidence="2">
    <location>
        <position position="1"/>
    </location>
</feature>
<dbReference type="EMBL" id="JAXCGZ010015691">
    <property type="protein sequence ID" value="KAK7069912.1"/>
    <property type="molecule type" value="Genomic_DNA"/>
</dbReference>
<feature type="region of interest" description="Disordered" evidence="1">
    <location>
        <begin position="1"/>
        <end position="32"/>
    </location>
</feature>